<dbReference type="RefSeq" id="WP_092074723.1">
    <property type="nucleotide sequence ID" value="NZ_FNHB01000012.1"/>
</dbReference>
<evidence type="ECO:0000313" key="3">
    <source>
        <dbReference type="Proteomes" id="UP000214880"/>
    </source>
</evidence>
<name>A0A1G9YRB8_9FIRM</name>
<keyword evidence="3" id="KW-1185">Reference proteome</keyword>
<dbReference type="EMBL" id="FNHB01000012">
    <property type="protein sequence ID" value="SDN11155.1"/>
    <property type="molecule type" value="Genomic_DNA"/>
</dbReference>
<dbReference type="CDD" id="cd00211">
    <property type="entry name" value="PTS_IIA_fru"/>
    <property type="match status" value="1"/>
</dbReference>
<dbReference type="InterPro" id="IPR016152">
    <property type="entry name" value="PTrfase/Anion_transptr"/>
</dbReference>
<gene>
    <name evidence="2" type="ORF">SAMN04488502_11228</name>
</gene>
<dbReference type="STRING" id="146817.SAMN04488502_11228"/>
<dbReference type="OrthoDB" id="370976at2"/>
<organism evidence="2 3">
    <name type="scientific">Dendrosporobacter quercicolus</name>
    <dbReference type="NCBI Taxonomy" id="146817"/>
    <lineage>
        <taxon>Bacteria</taxon>
        <taxon>Bacillati</taxon>
        <taxon>Bacillota</taxon>
        <taxon>Negativicutes</taxon>
        <taxon>Selenomonadales</taxon>
        <taxon>Sporomusaceae</taxon>
        <taxon>Dendrosporobacter</taxon>
    </lineage>
</organism>
<dbReference type="PANTHER" id="PTHR47738:SF3">
    <property type="entry name" value="PHOSPHOTRANSFERASE SYSTEM MANNITOL_FRUCTOSE-SPECIFIC IIA DOMAIN CONTAINING PROTEIN"/>
    <property type="match status" value="1"/>
</dbReference>
<dbReference type="Pfam" id="PF00359">
    <property type="entry name" value="PTS_EIIA_2"/>
    <property type="match status" value="1"/>
</dbReference>
<evidence type="ECO:0000259" key="1">
    <source>
        <dbReference type="PROSITE" id="PS51094"/>
    </source>
</evidence>
<proteinExistence type="predicted"/>
<dbReference type="PANTHER" id="PTHR47738">
    <property type="entry name" value="PTS SYSTEM FRUCTOSE-LIKE EIIA COMPONENT-RELATED"/>
    <property type="match status" value="1"/>
</dbReference>
<dbReference type="InterPro" id="IPR051541">
    <property type="entry name" value="PTS_SugarTrans_NitroReg"/>
</dbReference>
<dbReference type="SUPFAM" id="SSF55804">
    <property type="entry name" value="Phoshotransferase/anion transport protein"/>
    <property type="match status" value="1"/>
</dbReference>
<sequence>MSQTTGSVYYDTIILENMTTREEVIGCLANYLLQKGYVNEQYQAETLAREEVYPTGLPTKPIGIAVPHSKAENVIKPAILLGISKEPVAFAEMGNANATVQAGLVFLLALQGENRHLNYLKNIVDFCKQESSLVRLYQASSQQEANKIFQTEILGQG</sequence>
<dbReference type="InterPro" id="IPR002178">
    <property type="entry name" value="PTS_EIIA_type-2_dom"/>
</dbReference>
<feature type="domain" description="PTS EIIA type-2" evidence="1">
    <location>
        <begin position="1"/>
        <end position="152"/>
    </location>
</feature>
<protein>
    <submittedName>
        <fullName evidence="2">PTS system, galactitol-specific IIA component</fullName>
    </submittedName>
</protein>
<dbReference type="AlphaFoldDB" id="A0A1G9YRB8"/>
<evidence type="ECO:0000313" key="2">
    <source>
        <dbReference type="EMBL" id="SDN11155.1"/>
    </source>
</evidence>
<dbReference type="PROSITE" id="PS51094">
    <property type="entry name" value="PTS_EIIA_TYPE_2"/>
    <property type="match status" value="1"/>
</dbReference>
<accession>A0A1G9YRB8</accession>
<dbReference type="Proteomes" id="UP000214880">
    <property type="component" value="Unassembled WGS sequence"/>
</dbReference>
<dbReference type="Gene3D" id="3.40.930.10">
    <property type="entry name" value="Mannitol-specific EII, Chain A"/>
    <property type="match status" value="1"/>
</dbReference>
<reference evidence="2 3" key="1">
    <citation type="submission" date="2016-10" db="EMBL/GenBank/DDBJ databases">
        <authorList>
            <person name="de Groot N.N."/>
        </authorList>
    </citation>
    <scope>NUCLEOTIDE SEQUENCE [LARGE SCALE GENOMIC DNA]</scope>
    <source>
        <strain evidence="2 3">DSM 1736</strain>
    </source>
</reference>